<comment type="similarity">
    <text evidence="8">Belongs to the nanos family.</text>
</comment>
<name>A0AA88IRF4_TACVA</name>
<evidence type="ECO:0000259" key="10">
    <source>
        <dbReference type="PROSITE" id="PS51522"/>
    </source>
</evidence>
<comment type="subcellular location">
    <subcellularLocation>
        <location evidence="1">Cytoplasm</location>
        <location evidence="1">Perinuclear region</location>
    </subcellularLocation>
</comment>
<keyword evidence="4 8" id="KW-0863">Zinc-finger</keyword>
<dbReference type="PROSITE" id="PS51522">
    <property type="entry name" value="ZF_NANOS"/>
    <property type="match status" value="1"/>
</dbReference>
<evidence type="ECO:0000256" key="6">
    <source>
        <dbReference type="ARBA" id="ARBA00022845"/>
    </source>
</evidence>
<feature type="domain" description="Nanos-type" evidence="10">
    <location>
        <begin position="118"/>
        <end position="172"/>
    </location>
</feature>
<gene>
    <name evidence="11" type="ORF">Q7C36_022202</name>
</gene>
<dbReference type="InterPro" id="IPR008705">
    <property type="entry name" value="Nanos/Xcar2"/>
</dbReference>
<dbReference type="GO" id="GO:0003723">
    <property type="term" value="F:RNA binding"/>
    <property type="evidence" value="ECO:0007669"/>
    <property type="project" value="UniProtKB-UniRule"/>
</dbReference>
<dbReference type="GO" id="GO:0006417">
    <property type="term" value="P:regulation of translation"/>
    <property type="evidence" value="ECO:0007669"/>
    <property type="project" value="UniProtKB-UniRule"/>
</dbReference>
<keyword evidence="5" id="KW-0862">Zinc</keyword>
<dbReference type="GO" id="GO:0008270">
    <property type="term" value="F:zinc ion binding"/>
    <property type="evidence" value="ECO:0007669"/>
    <property type="project" value="UniProtKB-KW"/>
</dbReference>
<dbReference type="InterPro" id="IPR038129">
    <property type="entry name" value="Nanos_sf"/>
</dbReference>
<dbReference type="EMBL" id="JAVHJS010000024">
    <property type="protein sequence ID" value="KAK2818269.1"/>
    <property type="molecule type" value="Genomic_DNA"/>
</dbReference>
<dbReference type="InterPro" id="IPR024161">
    <property type="entry name" value="Znf_nanos-typ"/>
</dbReference>
<feature type="region of interest" description="Disordered" evidence="9">
    <location>
        <begin position="78"/>
        <end position="107"/>
    </location>
</feature>
<proteinExistence type="inferred from homology"/>
<sequence length="186" mass="20734">MVFSLLRYTLSAHGSMETEEQRYFQPWRDYMGLADTVRAMRSSRLSETSGPEPQQELHLTSHRSLDGAFQFFSEFEMSGQPKTQKGRQKCGRTGTTGSTPPSLNAAPLGVGPRAVDKFCSFCKHNGESENVFTSHCLKDRGGEVVCPYLRRYVCPQCGATGGRAHTKRFCPLVDSTYSSVYARATR</sequence>
<evidence type="ECO:0000256" key="3">
    <source>
        <dbReference type="ARBA" id="ARBA00022723"/>
    </source>
</evidence>
<dbReference type="PANTHER" id="PTHR12887">
    <property type="entry name" value="NANOS PROTEIN"/>
    <property type="match status" value="1"/>
</dbReference>
<dbReference type="Proteomes" id="UP001187315">
    <property type="component" value="Unassembled WGS sequence"/>
</dbReference>
<dbReference type="GO" id="GO:0048471">
    <property type="term" value="C:perinuclear region of cytoplasm"/>
    <property type="evidence" value="ECO:0007669"/>
    <property type="project" value="UniProtKB-SubCell"/>
</dbReference>
<dbReference type="FunFam" id="4.10.60.30:FF:000001">
    <property type="entry name" value="nanos homolog 3"/>
    <property type="match status" value="1"/>
</dbReference>
<evidence type="ECO:0000313" key="11">
    <source>
        <dbReference type="EMBL" id="KAK2818269.1"/>
    </source>
</evidence>
<keyword evidence="6 8" id="KW-0810">Translation regulation</keyword>
<evidence type="ECO:0000256" key="8">
    <source>
        <dbReference type="PROSITE-ProRule" id="PRU00855"/>
    </source>
</evidence>
<comment type="caution">
    <text evidence="11">The sequence shown here is derived from an EMBL/GenBank/DDBJ whole genome shotgun (WGS) entry which is preliminary data.</text>
</comment>
<evidence type="ECO:0000256" key="9">
    <source>
        <dbReference type="SAM" id="MobiDB-lite"/>
    </source>
</evidence>
<reference evidence="11" key="1">
    <citation type="submission" date="2023-08" db="EMBL/GenBank/DDBJ databases">
        <title>Pelteobagrus vachellii genome.</title>
        <authorList>
            <person name="Liu H."/>
        </authorList>
    </citation>
    <scope>NUCLEOTIDE SEQUENCE</scope>
    <source>
        <strain evidence="11">PRFRI_2022a</strain>
        <tissue evidence="11">Muscle</tissue>
    </source>
</reference>
<dbReference type="Pfam" id="PF05741">
    <property type="entry name" value="zf-nanos"/>
    <property type="match status" value="1"/>
</dbReference>
<accession>A0AA88IRF4</accession>
<protein>
    <recommendedName>
        <fullName evidence="10">Nanos-type domain-containing protein</fullName>
    </recommendedName>
</protein>
<feature type="compositionally biased region" description="Low complexity" evidence="9">
    <location>
        <begin position="93"/>
        <end position="102"/>
    </location>
</feature>
<evidence type="ECO:0000256" key="5">
    <source>
        <dbReference type="ARBA" id="ARBA00022833"/>
    </source>
</evidence>
<evidence type="ECO:0000256" key="1">
    <source>
        <dbReference type="ARBA" id="ARBA00004556"/>
    </source>
</evidence>
<dbReference type="GO" id="GO:0060293">
    <property type="term" value="C:germ plasm"/>
    <property type="evidence" value="ECO:0007669"/>
    <property type="project" value="UniProtKB-ARBA"/>
</dbReference>
<evidence type="ECO:0000256" key="4">
    <source>
        <dbReference type="ARBA" id="ARBA00022771"/>
    </source>
</evidence>
<dbReference type="AlphaFoldDB" id="A0AA88IRF4"/>
<dbReference type="Gene3D" id="4.10.60.30">
    <property type="entry name" value="Nanos, RNA-binding domain"/>
    <property type="match status" value="1"/>
</dbReference>
<evidence type="ECO:0000313" key="12">
    <source>
        <dbReference type="Proteomes" id="UP001187315"/>
    </source>
</evidence>
<keyword evidence="12" id="KW-1185">Reference proteome</keyword>
<keyword evidence="7 8" id="KW-0694">RNA-binding</keyword>
<evidence type="ECO:0000256" key="2">
    <source>
        <dbReference type="ARBA" id="ARBA00022490"/>
    </source>
</evidence>
<keyword evidence="2" id="KW-0963">Cytoplasm</keyword>
<organism evidence="11 12">
    <name type="scientific">Tachysurus vachellii</name>
    <name type="common">Darkbarbel catfish</name>
    <name type="synonym">Pelteobagrus vachellii</name>
    <dbReference type="NCBI Taxonomy" id="175792"/>
    <lineage>
        <taxon>Eukaryota</taxon>
        <taxon>Metazoa</taxon>
        <taxon>Chordata</taxon>
        <taxon>Craniata</taxon>
        <taxon>Vertebrata</taxon>
        <taxon>Euteleostomi</taxon>
        <taxon>Actinopterygii</taxon>
        <taxon>Neopterygii</taxon>
        <taxon>Teleostei</taxon>
        <taxon>Ostariophysi</taxon>
        <taxon>Siluriformes</taxon>
        <taxon>Bagridae</taxon>
        <taxon>Tachysurus</taxon>
    </lineage>
</organism>
<keyword evidence="3" id="KW-0479">Metal-binding</keyword>
<evidence type="ECO:0000256" key="7">
    <source>
        <dbReference type="ARBA" id="ARBA00022884"/>
    </source>
</evidence>